<gene>
    <name evidence="17" type="ORF">ERUC_LOCUS23757</name>
</gene>
<comment type="caution">
    <text evidence="17">The sequence shown here is derived from an EMBL/GenBank/DDBJ whole genome shotgun (WGS) entry which is preliminary data.</text>
</comment>
<dbReference type="PANTHER" id="PTHR14155:SF534">
    <property type="entry name" value="RING-H2 FINGER PROTEIN ATL38"/>
    <property type="match status" value="1"/>
</dbReference>
<evidence type="ECO:0000256" key="13">
    <source>
        <dbReference type="ARBA" id="ARBA00024209"/>
    </source>
</evidence>
<comment type="catalytic activity">
    <reaction evidence="1">
        <text>S-ubiquitinyl-[E2 ubiquitin-conjugating enzyme]-L-cysteine + [acceptor protein]-L-lysine = [E2 ubiquitin-conjugating enzyme]-L-cysteine + N(6)-ubiquitinyl-[acceptor protein]-L-lysine.</text>
        <dbReference type="EC" id="2.3.2.27"/>
    </reaction>
</comment>
<evidence type="ECO:0000256" key="14">
    <source>
        <dbReference type="PROSITE-ProRule" id="PRU00175"/>
    </source>
</evidence>
<organism evidence="17 18">
    <name type="scientific">Eruca vesicaria subsp. sativa</name>
    <name type="common">Garden rocket</name>
    <name type="synonym">Eruca sativa</name>
    <dbReference type="NCBI Taxonomy" id="29727"/>
    <lineage>
        <taxon>Eukaryota</taxon>
        <taxon>Viridiplantae</taxon>
        <taxon>Streptophyta</taxon>
        <taxon>Embryophyta</taxon>
        <taxon>Tracheophyta</taxon>
        <taxon>Spermatophyta</taxon>
        <taxon>Magnoliopsida</taxon>
        <taxon>eudicotyledons</taxon>
        <taxon>Gunneridae</taxon>
        <taxon>Pentapetalae</taxon>
        <taxon>rosids</taxon>
        <taxon>malvids</taxon>
        <taxon>Brassicales</taxon>
        <taxon>Brassicaceae</taxon>
        <taxon>Brassiceae</taxon>
        <taxon>Eruca</taxon>
    </lineage>
</organism>
<dbReference type="PROSITE" id="PS50089">
    <property type="entry name" value="ZF_RING_2"/>
    <property type="match status" value="1"/>
</dbReference>
<evidence type="ECO:0000256" key="2">
    <source>
        <dbReference type="ARBA" id="ARBA00004167"/>
    </source>
</evidence>
<evidence type="ECO:0000256" key="4">
    <source>
        <dbReference type="ARBA" id="ARBA00012483"/>
    </source>
</evidence>
<feature type="transmembrane region" description="Helical" evidence="15">
    <location>
        <begin position="15"/>
        <end position="37"/>
    </location>
</feature>
<keyword evidence="9" id="KW-0833">Ubl conjugation pathway</keyword>
<dbReference type="FunFam" id="3.30.40.10:FF:000187">
    <property type="entry name" value="E3 ubiquitin-protein ligase ATL6"/>
    <property type="match status" value="1"/>
</dbReference>
<keyword evidence="6 15" id="KW-0812">Transmembrane</keyword>
<keyword evidence="7" id="KW-0479">Metal-binding</keyword>
<dbReference type="InterPro" id="IPR013083">
    <property type="entry name" value="Znf_RING/FYVE/PHD"/>
</dbReference>
<sequence length="272" mass="30961">MPQPGPEIMRNKGDLVIMVFTSLLFAIFIVGLASVCYRWSSRQLSSLERSVSERELQRTSRGIDAAIVKSFQTFLYSEVKEKRIGKGGSECAVCLCEFQDDDTLSLMPSCSHVYHSGCVNVWLSDHSTCPLCRVDLAFQPGEADPELGVMDNTTDANLFERMTSTNRNRAYGQMSLRLSRSRVSDIFCPRSNSTGHFLFQPLENVDRFTLRLPPDVRSRLMKKPVVRTQVRRPCGLYRSRSVGCEMYGPDELRLLRLIMDRHLKNSRPFCSL</sequence>
<evidence type="ECO:0000256" key="1">
    <source>
        <dbReference type="ARBA" id="ARBA00000900"/>
    </source>
</evidence>
<dbReference type="EMBL" id="CAKOAT010240709">
    <property type="protein sequence ID" value="CAH8358001.1"/>
    <property type="molecule type" value="Genomic_DNA"/>
</dbReference>
<accession>A0ABC8KHL3</accession>
<dbReference type="Pfam" id="PF13639">
    <property type="entry name" value="zf-RING_2"/>
    <property type="match status" value="1"/>
</dbReference>
<evidence type="ECO:0000256" key="10">
    <source>
        <dbReference type="ARBA" id="ARBA00022833"/>
    </source>
</evidence>
<keyword evidence="11 15" id="KW-1133">Transmembrane helix</keyword>
<dbReference type="EC" id="2.3.2.27" evidence="4"/>
<keyword evidence="5" id="KW-0808">Transferase</keyword>
<keyword evidence="18" id="KW-1185">Reference proteome</keyword>
<proteinExistence type="inferred from homology"/>
<name>A0ABC8KHL3_ERUVS</name>
<dbReference type="GO" id="GO:0061630">
    <property type="term" value="F:ubiquitin protein ligase activity"/>
    <property type="evidence" value="ECO:0007669"/>
    <property type="project" value="UniProtKB-EC"/>
</dbReference>
<dbReference type="AlphaFoldDB" id="A0ABC8KHL3"/>
<keyword evidence="10" id="KW-0862">Zinc</keyword>
<protein>
    <recommendedName>
        <fullName evidence="4">RING-type E3 ubiquitin transferase</fullName>
        <ecNumber evidence="4">2.3.2.27</ecNumber>
    </recommendedName>
</protein>
<dbReference type="GO" id="GO:0016020">
    <property type="term" value="C:membrane"/>
    <property type="evidence" value="ECO:0007669"/>
    <property type="project" value="UniProtKB-SubCell"/>
</dbReference>
<evidence type="ECO:0000256" key="6">
    <source>
        <dbReference type="ARBA" id="ARBA00022692"/>
    </source>
</evidence>
<comment type="similarity">
    <text evidence="13">Belongs to the RING-type zinc finger family. ATL subfamily.</text>
</comment>
<evidence type="ECO:0000256" key="9">
    <source>
        <dbReference type="ARBA" id="ARBA00022786"/>
    </source>
</evidence>
<comment type="subcellular location">
    <subcellularLocation>
        <location evidence="2">Membrane</location>
        <topology evidence="2">Single-pass membrane protein</topology>
    </subcellularLocation>
</comment>
<evidence type="ECO:0000256" key="11">
    <source>
        <dbReference type="ARBA" id="ARBA00022989"/>
    </source>
</evidence>
<keyword evidence="12 15" id="KW-0472">Membrane</keyword>
<evidence type="ECO:0000256" key="12">
    <source>
        <dbReference type="ARBA" id="ARBA00023136"/>
    </source>
</evidence>
<evidence type="ECO:0000256" key="8">
    <source>
        <dbReference type="ARBA" id="ARBA00022771"/>
    </source>
</evidence>
<dbReference type="PANTHER" id="PTHR14155">
    <property type="entry name" value="RING FINGER DOMAIN-CONTAINING"/>
    <property type="match status" value="1"/>
</dbReference>
<dbReference type="Proteomes" id="UP001642260">
    <property type="component" value="Unassembled WGS sequence"/>
</dbReference>
<evidence type="ECO:0000259" key="16">
    <source>
        <dbReference type="PROSITE" id="PS50089"/>
    </source>
</evidence>
<dbReference type="GO" id="GO:0008270">
    <property type="term" value="F:zinc ion binding"/>
    <property type="evidence" value="ECO:0007669"/>
    <property type="project" value="UniProtKB-KW"/>
</dbReference>
<dbReference type="Gene3D" id="3.30.40.10">
    <property type="entry name" value="Zinc/RING finger domain, C3HC4 (zinc finger)"/>
    <property type="match status" value="1"/>
</dbReference>
<dbReference type="InterPro" id="IPR001841">
    <property type="entry name" value="Znf_RING"/>
</dbReference>
<evidence type="ECO:0000256" key="7">
    <source>
        <dbReference type="ARBA" id="ARBA00022723"/>
    </source>
</evidence>
<dbReference type="SMART" id="SM00184">
    <property type="entry name" value="RING"/>
    <property type="match status" value="1"/>
</dbReference>
<evidence type="ECO:0000256" key="5">
    <source>
        <dbReference type="ARBA" id="ARBA00022679"/>
    </source>
</evidence>
<reference evidence="17 18" key="1">
    <citation type="submission" date="2022-03" db="EMBL/GenBank/DDBJ databases">
        <authorList>
            <person name="Macdonald S."/>
            <person name="Ahmed S."/>
            <person name="Newling K."/>
        </authorList>
    </citation>
    <scope>NUCLEOTIDE SEQUENCE [LARGE SCALE GENOMIC DNA]</scope>
</reference>
<feature type="domain" description="RING-type" evidence="16">
    <location>
        <begin position="91"/>
        <end position="133"/>
    </location>
</feature>
<evidence type="ECO:0000256" key="15">
    <source>
        <dbReference type="SAM" id="Phobius"/>
    </source>
</evidence>
<evidence type="ECO:0000313" key="18">
    <source>
        <dbReference type="Proteomes" id="UP001642260"/>
    </source>
</evidence>
<dbReference type="SUPFAM" id="SSF57850">
    <property type="entry name" value="RING/U-box"/>
    <property type="match status" value="1"/>
</dbReference>
<keyword evidence="8 14" id="KW-0863">Zinc-finger</keyword>
<evidence type="ECO:0000313" key="17">
    <source>
        <dbReference type="EMBL" id="CAH8358001.1"/>
    </source>
</evidence>
<dbReference type="InterPro" id="IPR053238">
    <property type="entry name" value="RING-H2_zinc_finger"/>
</dbReference>
<comment type="pathway">
    <text evidence="3">Protein modification; protein ubiquitination.</text>
</comment>
<evidence type="ECO:0000256" key="3">
    <source>
        <dbReference type="ARBA" id="ARBA00004906"/>
    </source>
</evidence>